<dbReference type="PATRIC" id="fig|797209.4.peg.642"/>
<reference evidence="3" key="2">
    <citation type="submission" date="2016-11" db="EMBL/GenBank/DDBJ databases">
        <authorList>
            <person name="Jaros S."/>
            <person name="Januszkiewicz K."/>
            <person name="Wedrychowicz H."/>
        </authorList>
    </citation>
    <scope>NUCLEOTIDE SEQUENCE [LARGE SCALE GENOMIC DNA]</scope>
    <source>
        <strain evidence="3">DX253</strain>
    </source>
</reference>
<keyword evidence="1" id="KW-0472">Membrane</keyword>
<feature type="transmembrane region" description="Helical" evidence="1">
    <location>
        <begin position="32"/>
        <end position="51"/>
    </location>
</feature>
<proteinExistence type="predicted"/>
<name>E7QPH1_HALPU</name>
<evidence type="ECO:0000256" key="1">
    <source>
        <dbReference type="SAM" id="Phobius"/>
    </source>
</evidence>
<organism evidence="2 4">
    <name type="scientific">Haladaptatus paucihalophilus DX253</name>
    <dbReference type="NCBI Taxonomy" id="797209"/>
    <lineage>
        <taxon>Archaea</taxon>
        <taxon>Methanobacteriati</taxon>
        <taxon>Methanobacteriota</taxon>
        <taxon>Stenosarchaea group</taxon>
        <taxon>Halobacteria</taxon>
        <taxon>Halobacteriales</taxon>
        <taxon>Haladaptataceae</taxon>
        <taxon>Haladaptatus</taxon>
    </lineage>
</organism>
<sequence>MKPVRFVTLCFVYSGIVLLAQAVFLFESPIAVITQLGVGLSILGTGLLRLYNPEKYERKPTEYGLLAYGMAILALVLTALFLVQIIVF</sequence>
<reference evidence="2 4" key="1">
    <citation type="journal article" date="2014" name="ISME J.">
        <title>Trehalose/2-sulfotrehalose biosynthesis and glycine-betaine uptake are widely spread mechanisms for osmoadaptation in the Halobacteriales.</title>
        <authorList>
            <person name="Youssef N.H."/>
            <person name="Savage-Ashlock K.N."/>
            <person name="McCully A.L."/>
            <person name="Luedtke B."/>
            <person name="Shaw E.I."/>
            <person name="Hoff W.D."/>
            <person name="Elshahed M.S."/>
        </authorList>
    </citation>
    <scope>NUCLEOTIDE SEQUENCE [LARGE SCALE GENOMIC DNA]</scope>
    <source>
        <strain evidence="2 4">DX253</strain>
    </source>
</reference>
<dbReference type="AlphaFoldDB" id="E7QPH1"/>
<dbReference type="Proteomes" id="UP000184203">
    <property type="component" value="Unassembled WGS sequence"/>
</dbReference>
<dbReference type="eggNOG" id="ENOG502N5JY">
    <property type="taxonomic scope" value="Archaea"/>
</dbReference>
<keyword evidence="1" id="KW-1133">Transmembrane helix</keyword>
<dbReference type="EMBL" id="AEMG01000002">
    <property type="protein sequence ID" value="EFW94132.1"/>
    <property type="molecule type" value="Genomic_DNA"/>
</dbReference>
<protein>
    <submittedName>
        <fullName evidence="2">Uncharacterized protein</fullName>
    </submittedName>
</protein>
<evidence type="ECO:0000313" key="4">
    <source>
        <dbReference type="Proteomes" id="UP000003751"/>
    </source>
</evidence>
<dbReference type="Proteomes" id="UP000003751">
    <property type="component" value="Unassembled WGS sequence"/>
</dbReference>
<keyword evidence="1" id="KW-0812">Transmembrane</keyword>
<evidence type="ECO:0000313" key="5">
    <source>
        <dbReference type="Proteomes" id="UP000184203"/>
    </source>
</evidence>
<gene>
    <name evidence="3" type="ORF">SAMN05444342_1837</name>
    <name evidence="2" type="ORF">ZOD2009_03275</name>
</gene>
<reference evidence="5" key="3">
    <citation type="submission" date="2016-11" db="EMBL/GenBank/DDBJ databases">
        <authorList>
            <person name="Varghese N."/>
            <person name="Submissions S."/>
        </authorList>
    </citation>
    <scope>NUCLEOTIDE SEQUENCE [LARGE SCALE GENOMIC DNA]</scope>
    <source>
        <strain evidence="5">DX253</strain>
    </source>
</reference>
<dbReference type="EMBL" id="FRAN01000002">
    <property type="protein sequence ID" value="SHK60796.1"/>
    <property type="molecule type" value="Genomic_DNA"/>
</dbReference>
<evidence type="ECO:0000313" key="3">
    <source>
        <dbReference type="EMBL" id="SHK60796.1"/>
    </source>
</evidence>
<feature type="transmembrane region" description="Helical" evidence="1">
    <location>
        <begin position="63"/>
        <end position="87"/>
    </location>
</feature>
<evidence type="ECO:0000313" key="2">
    <source>
        <dbReference type="EMBL" id="EFW94132.1"/>
    </source>
</evidence>
<accession>E7QPH1</accession>
<keyword evidence="5" id="KW-1185">Reference proteome</keyword>